<dbReference type="Pfam" id="PF01231">
    <property type="entry name" value="IDO"/>
    <property type="match status" value="1"/>
</dbReference>
<dbReference type="OrthoDB" id="540174at2759"/>
<dbReference type="AlphaFoldDB" id="A0A9W8E4Z0"/>
<evidence type="ECO:0000256" key="1">
    <source>
        <dbReference type="ARBA" id="ARBA00007119"/>
    </source>
</evidence>
<keyword evidence="2 4" id="KW-0479">Metal-binding</keyword>
<evidence type="ECO:0000313" key="6">
    <source>
        <dbReference type="EMBL" id="KAJ1954552.1"/>
    </source>
</evidence>
<feature type="compositionally biased region" description="Pro residues" evidence="5">
    <location>
        <begin position="421"/>
        <end position="430"/>
    </location>
</feature>
<name>A0A9W8E4Z0_9FUNG</name>
<dbReference type="InterPro" id="IPR000898">
    <property type="entry name" value="Indolamine_dOase"/>
</dbReference>
<keyword evidence="6" id="KW-0560">Oxidoreductase</keyword>
<keyword evidence="4" id="KW-0349">Heme</keyword>
<comment type="caution">
    <text evidence="6">The sequence shown here is derived from an EMBL/GenBank/DDBJ whole genome shotgun (WGS) entry which is preliminary data.</text>
</comment>
<keyword evidence="3 4" id="KW-0408">Iron</keyword>
<dbReference type="GO" id="GO:0019441">
    <property type="term" value="P:L-tryptophan catabolic process to kynurenine"/>
    <property type="evidence" value="ECO:0007669"/>
    <property type="project" value="InterPro"/>
</dbReference>
<dbReference type="InterPro" id="IPR037217">
    <property type="entry name" value="Trp/Indoleamine_2_3_dOase-like"/>
</dbReference>
<dbReference type="GO" id="GO:0046872">
    <property type="term" value="F:metal ion binding"/>
    <property type="evidence" value="ECO:0007669"/>
    <property type="project" value="UniProtKB-KW"/>
</dbReference>
<evidence type="ECO:0000313" key="7">
    <source>
        <dbReference type="Proteomes" id="UP001150925"/>
    </source>
</evidence>
<dbReference type="GO" id="GO:0005737">
    <property type="term" value="C:cytoplasm"/>
    <property type="evidence" value="ECO:0007669"/>
    <property type="project" value="TreeGrafter"/>
</dbReference>
<keyword evidence="7" id="KW-1185">Reference proteome</keyword>
<dbReference type="EMBL" id="JANBPY010002546">
    <property type="protein sequence ID" value="KAJ1954552.1"/>
    <property type="molecule type" value="Genomic_DNA"/>
</dbReference>
<organism evidence="6 7">
    <name type="scientific">Dispira parvispora</name>
    <dbReference type="NCBI Taxonomy" id="1520584"/>
    <lineage>
        <taxon>Eukaryota</taxon>
        <taxon>Fungi</taxon>
        <taxon>Fungi incertae sedis</taxon>
        <taxon>Zoopagomycota</taxon>
        <taxon>Kickxellomycotina</taxon>
        <taxon>Dimargaritomycetes</taxon>
        <taxon>Dimargaritales</taxon>
        <taxon>Dimargaritaceae</taxon>
        <taxon>Dispira</taxon>
    </lineage>
</organism>
<evidence type="ECO:0000256" key="4">
    <source>
        <dbReference type="PIRSR" id="PIRSR600898-1"/>
    </source>
</evidence>
<dbReference type="SUPFAM" id="SSF140959">
    <property type="entry name" value="Indolic compounds 2,3-dioxygenase-like"/>
    <property type="match status" value="1"/>
</dbReference>
<comment type="similarity">
    <text evidence="1">Belongs to the indoleamine 2,3-dioxygenase family.</text>
</comment>
<dbReference type="PANTHER" id="PTHR28657:SF5">
    <property type="entry name" value="INDOLEAMINE 2,3-DIOXYGENASE"/>
    <property type="match status" value="1"/>
</dbReference>
<reference evidence="6" key="1">
    <citation type="submission" date="2022-07" db="EMBL/GenBank/DDBJ databases">
        <title>Phylogenomic reconstructions and comparative analyses of Kickxellomycotina fungi.</title>
        <authorList>
            <person name="Reynolds N.K."/>
            <person name="Stajich J.E."/>
            <person name="Barry K."/>
            <person name="Grigoriev I.V."/>
            <person name="Crous P."/>
            <person name="Smith M.E."/>
        </authorList>
    </citation>
    <scope>NUCLEOTIDE SEQUENCE</scope>
    <source>
        <strain evidence="6">RSA 1196</strain>
    </source>
</reference>
<proteinExistence type="inferred from homology"/>
<evidence type="ECO:0000256" key="2">
    <source>
        <dbReference type="ARBA" id="ARBA00022723"/>
    </source>
</evidence>
<dbReference type="Proteomes" id="UP001150925">
    <property type="component" value="Unassembled WGS sequence"/>
</dbReference>
<evidence type="ECO:0000256" key="3">
    <source>
        <dbReference type="ARBA" id="ARBA00023004"/>
    </source>
</evidence>
<dbReference type="Gene3D" id="1.20.58.480">
    <property type="match status" value="1"/>
</dbReference>
<feature type="binding site" description="proximal binding residue" evidence="4">
    <location>
        <position position="389"/>
    </location>
    <ligand>
        <name>heme b</name>
        <dbReference type="ChEBI" id="CHEBI:60344"/>
    </ligand>
    <ligandPart>
        <name>Fe</name>
        <dbReference type="ChEBI" id="CHEBI:18248"/>
    </ligandPart>
</feature>
<dbReference type="PANTHER" id="PTHR28657">
    <property type="entry name" value="INDOLEAMINE 2,3-DIOXYGENASE"/>
    <property type="match status" value="1"/>
</dbReference>
<dbReference type="GO" id="GO:0020037">
    <property type="term" value="F:heme binding"/>
    <property type="evidence" value="ECO:0007669"/>
    <property type="project" value="InterPro"/>
</dbReference>
<evidence type="ECO:0000256" key="5">
    <source>
        <dbReference type="SAM" id="MobiDB-lite"/>
    </source>
</evidence>
<gene>
    <name evidence="6" type="primary">BNA2</name>
    <name evidence="6" type="ORF">IWQ62_005732</name>
</gene>
<feature type="region of interest" description="Disordered" evidence="5">
    <location>
        <begin position="418"/>
        <end position="438"/>
    </location>
</feature>
<accession>A0A9W8E4Z0</accession>
<protein>
    <submittedName>
        <fullName evidence="6">Tryptophan 2,3- dioxygenase</fullName>
        <ecNumber evidence="6">1.13.11.52</ecNumber>
    </submittedName>
</protein>
<dbReference type="GO" id="GO:0034354">
    <property type="term" value="P:'de novo' NAD+ biosynthetic process from L-tryptophan"/>
    <property type="evidence" value="ECO:0007669"/>
    <property type="project" value="TreeGrafter"/>
</dbReference>
<keyword evidence="6" id="KW-0223">Dioxygenase</keyword>
<dbReference type="GO" id="GO:0033754">
    <property type="term" value="F:indoleamine 2,3-dioxygenase activity"/>
    <property type="evidence" value="ECO:0007669"/>
    <property type="project" value="UniProtKB-EC"/>
</dbReference>
<dbReference type="EC" id="1.13.11.52" evidence="6"/>
<sequence>MSSAIRLEDYDVSPITGFLPEEPALTRLPNPYYEPWERINDNLQAFIITRKLWVQVEKLPVLETDQLSTMPEKRRAFTLLAFFAHAYIWGDRHDVRDYLPAPIAVPWVRLADEMEMKPIICSPSVVSWNWRKLDPESPLELDNMTVLQTFTGSTDEAWFYLITGAVEARAVELFRRIPGIFEAIEKEDHQALVEHLGVFHAVLSDCTHILERMYEQCDPYVFYWKIHPFLAGWNNMKSAGLPHGVLYHGVDDIDMDPDDPCLNSRRRRYAGGSAAQASGVHVFDILLGVQHYPTGLSKTERSDDKRKDAKLQGGNFLEAMRTYMPGPHRRFLEYLDRNCRLRDYVLTATGASVLDDLRVRDPAEVALRTQLLQVYNACVAQVRAFRDSHIKMVTRYIVSPARKGPSLVNMMTPQAKQDFRPSPPTTPITPAPGQLPLDDVVSDTPAVLESMESQTPPEGISNLSSRLTHLTSLFSLQRLRNYVVNEPISPALTPDSSSVDFSAHLHDSAIPSRHTPDVYNNLQSNPLSAGIADQCEGALTLKTKSQHVVGSGGTDAMKFLKQVRDETKEAQIQPM</sequence>